<evidence type="ECO:0000256" key="4">
    <source>
        <dbReference type="ARBA" id="ARBA00023015"/>
    </source>
</evidence>
<evidence type="ECO:0000256" key="3">
    <source>
        <dbReference type="ARBA" id="ARBA00022884"/>
    </source>
</evidence>
<dbReference type="PANTHER" id="PTHR11078:SF3">
    <property type="entry name" value="ANTITERMINATION NUSB DOMAIN-CONTAINING PROTEIN"/>
    <property type="match status" value="1"/>
</dbReference>
<comment type="similarity">
    <text evidence="1 6">Belongs to the NusB family.</text>
</comment>
<dbReference type="Gene3D" id="1.10.940.10">
    <property type="entry name" value="NusB-like"/>
    <property type="match status" value="1"/>
</dbReference>
<dbReference type="InterPro" id="IPR006027">
    <property type="entry name" value="NusB_RsmB_TIM44"/>
</dbReference>
<accession>A0A1H6HWS5</accession>
<dbReference type="GO" id="GO:0005829">
    <property type="term" value="C:cytosol"/>
    <property type="evidence" value="ECO:0007669"/>
    <property type="project" value="TreeGrafter"/>
</dbReference>
<comment type="function">
    <text evidence="6">Involved in transcription antitermination. Required for transcription of ribosomal RNA (rRNA) genes. Binds specifically to the boxA antiterminator sequence of the ribosomal RNA (rrn) operons.</text>
</comment>
<protein>
    <recommendedName>
        <fullName evidence="6">Transcription antitermination protein NusB</fullName>
    </recommendedName>
    <alternativeName>
        <fullName evidence="6">Antitermination factor NusB</fullName>
    </alternativeName>
</protein>
<evidence type="ECO:0000313" key="8">
    <source>
        <dbReference type="EMBL" id="SEH38641.1"/>
    </source>
</evidence>
<sequence>MTRREIRDSAFKLVFEQLLRDDNINELYEIAEEIDEITVNDEVKKIVEGTLAHAEELDGIISKYSKSRSVSRISKLNLAILRIAMYESLYDDNTPMNAAISEAIKLSMMYTYQEDTAFINGVLGAFSRDEQKEEKADA</sequence>
<dbReference type="SUPFAM" id="SSF48013">
    <property type="entry name" value="NusB-like"/>
    <property type="match status" value="1"/>
</dbReference>
<dbReference type="Pfam" id="PF01029">
    <property type="entry name" value="NusB"/>
    <property type="match status" value="1"/>
</dbReference>
<dbReference type="NCBIfam" id="TIGR01951">
    <property type="entry name" value="nusB"/>
    <property type="match status" value="1"/>
</dbReference>
<keyword evidence="2 6" id="KW-0889">Transcription antitermination</keyword>
<keyword evidence="4 6" id="KW-0805">Transcription regulation</keyword>
<dbReference type="PANTHER" id="PTHR11078">
    <property type="entry name" value="N UTILIZATION SUBSTANCE PROTEIN B-RELATED"/>
    <property type="match status" value="1"/>
</dbReference>
<reference evidence="8 9" key="1">
    <citation type="submission" date="2016-10" db="EMBL/GenBank/DDBJ databases">
        <authorList>
            <person name="de Groot N.N."/>
        </authorList>
    </citation>
    <scope>NUCLEOTIDE SEQUENCE [LARGE SCALE GENOMIC DNA]</scope>
    <source>
        <strain evidence="8 9">YAD2003</strain>
    </source>
</reference>
<name>A0A1H6HWS5_RUMFL</name>
<dbReference type="OrthoDB" id="9811381at2"/>
<evidence type="ECO:0000313" key="9">
    <source>
        <dbReference type="Proteomes" id="UP000183190"/>
    </source>
</evidence>
<dbReference type="InterPro" id="IPR011605">
    <property type="entry name" value="NusB_fam"/>
</dbReference>
<dbReference type="AlphaFoldDB" id="A0A1H6HWS5"/>
<gene>
    <name evidence="6" type="primary">nusB</name>
    <name evidence="8" type="ORF">SAMN02910265_00254</name>
</gene>
<dbReference type="EMBL" id="FNWV01000001">
    <property type="protein sequence ID" value="SEH38641.1"/>
    <property type="molecule type" value="Genomic_DNA"/>
</dbReference>
<dbReference type="GO" id="GO:0003723">
    <property type="term" value="F:RNA binding"/>
    <property type="evidence" value="ECO:0007669"/>
    <property type="project" value="UniProtKB-UniRule"/>
</dbReference>
<keyword evidence="3 6" id="KW-0694">RNA-binding</keyword>
<dbReference type="Proteomes" id="UP000183190">
    <property type="component" value="Unassembled WGS sequence"/>
</dbReference>
<keyword evidence="5 6" id="KW-0804">Transcription</keyword>
<dbReference type="HAMAP" id="MF_00073">
    <property type="entry name" value="NusB"/>
    <property type="match status" value="1"/>
</dbReference>
<evidence type="ECO:0000256" key="2">
    <source>
        <dbReference type="ARBA" id="ARBA00022814"/>
    </source>
</evidence>
<dbReference type="GO" id="GO:0031564">
    <property type="term" value="P:transcription antitermination"/>
    <property type="evidence" value="ECO:0007669"/>
    <property type="project" value="UniProtKB-KW"/>
</dbReference>
<dbReference type="GO" id="GO:0006353">
    <property type="term" value="P:DNA-templated transcription termination"/>
    <property type="evidence" value="ECO:0007669"/>
    <property type="project" value="UniProtKB-UniRule"/>
</dbReference>
<evidence type="ECO:0000259" key="7">
    <source>
        <dbReference type="Pfam" id="PF01029"/>
    </source>
</evidence>
<organism evidence="8 9">
    <name type="scientific">Ruminococcus flavefaciens</name>
    <dbReference type="NCBI Taxonomy" id="1265"/>
    <lineage>
        <taxon>Bacteria</taxon>
        <taxon>Bacillati</taxon>
        <taxon>Bacillota</taxon>
        <taxon>Clostridia</taxon>
        <taxon>Eubacteriales</taxon>
        <taxon>Oscillospiraceae</taxon>
        <taxon>Ruminococcus</taxon>
    </lineage>
</organism>
<evidence type="ECO:0000256" key="5">
    <source>
        <dbReference type="ARBA" id="ARBA00023163"/>
    </source>
</evidence>
<proteinExistence type="inferred from homology"/>
<dbReference type="InterPro" id="IPR035926">
    <property type="entry name" value="NusB-like_sf"/>
</dbReference>
<feature type="domain" description="NusB/RsmB/TIM44" evidence="7">
    <location>
        <begin position="5"/>
        <end position="128"/>
    </location>
</feature>
<evidence type="ECO:0000256" key="6">
    <source>
        <dbReference type="HAMAP-Rule" id="MF_00073"/>
    </source>
</evidence>
<evidence type="ECO:0000256" key="1">
    <source>
        <dbReference type="ARBA" id="ARBA00005952"/>
    </source>
</evidence>
<dbReference type="RefSeq" id="WP_074714095.1">
    <property type="nucleotide sequence ID" value="NZ_FNWV01000001.1"/>
</dbReference>